<organism evidence="1 2">
    <name type="scientific">Parnassius apollo</name>
    <name type="common">Apollo butterfly</name>
    <name type="synonym">Papilio apollo</name>
    <dbReference type="NCBI Taxonomy" id="110799"/>
    <lineage>
        <taxon>Eukaryota</taxon>
        <taxon>Metazoa</taxon>
        <taxon>Ecdysozoa</taxon>
        <taxon>Arthropoda</taxon>
        <taxon>Hexapoda</taxon>
        <taxon>Insecta</taxon>
        <taxon>Pterygota</taxon>
        <taxon>Neoptera</taxon>
        <taxon>Endopterygota</taxon>
        <taxon>Lepidoptera</taxon>
        <taxon>Glossata</taxon>
        <taxon>Ditrysia</taxon>
        <taxon>Papilionoidea</taxon>
        <taxon>Papilionidae</taxon>
        <taxon>Parnassiinae</taxon>
        <taxon>Parnassini</taxon>
        <taxon>Parnassius</taxon>
        <taxon>Parnassius</taxon>
    </lineage>
</organism>
<name>A0A8S3Y0H2_PARAO</name>
<evidence type="ECO:0000313" key="1">
    <source>
        <dbReference type="EMBL" id="CAG5043439.1"/>
    </source>
</evidence>
<dbReference type="EMBL" id="CAJQZP010001402">
    <property type="protein sequence ID" value="CAG5043439.1"/>
    <property type="molecule type" value="Genomic_DNA"/>
</dbReference>
<proteinExistence type="predicted"/>
<protein>
    <submittedName>
        <fullName evidence="1">(apollo) hypothetical protein</fullName>
    </submittedName>
</protein>
<gene>
    <name evidence="1" type="ORF">PAPOLLO_LOCUS22717</name>
</gene>
<reference evidence="1" key="1">
    <citation type="submission" date="2021-04" db="EMBL/GenBank/DDBJ databases">
        <authorList>
            <person name="Tunstrom K."/>
        </authorList>
    </citation>
    <scope>NUCLEOTIDE SEQUENCE</scope>
</reference>
<comment type="caution">
    <text evidence="1">The sequence shown here is derived from an EMBL/GenBank/DDBJ whole genome shotgun (WGS) entry which is preliminary data.</text>
</comment>
<keyword evidence="2" id="KW-1185">Reference proteome</keyword>
<dbReference type="Proteomes" id="UP000691718">
    <property type="component" value="Unassembled WGS sequence"/>
</dbReference>
<accession>A0A8S3Y0H2</accession>
<dbReference type="AlphaFoldDB" id="A0A8S3Y0H2"/>
<evidence type="ECO:0000313" key="2">
    <source>
        <dbReference type="Proteomes" id="UP000691718"/>
    </source>
</evidence>
<sequence>MFRSGFVKVAAPPNSRAVYRLPTIIGAVWQRRPHSCPRGNVASLFGTFARDARYDKPLRCGRTCDVEYENVRFRAVFRCSVEID</sequence>